<proteinExistence type="predicted"/>
<accession>A0A9W6FRY0</accession>
<protein>
    <submittedName>
        <fullName evidence="1">Uncharacterized protein</fullName>
    </submittedName>
</protein>
<evidence type="ECO:0000313" key="1">
    <source>
        <dbReference type="EMBL" id="GLI34007.1"/>
    </source>
</evidence>
<dbReference type="Proteomes" id="UP001144372">
    <property type="component" value="Unassembled WGS sequence"/>
</dbReference>
<dbReference type="AlphaFoldDB" id="A0A9W6FRY0"/>
<sequence length="74" mass="8322">MEPARQKLRCDGIVHLSHGRAYQDDSLALHNPPVEIPFSLMESLFCFHVAQGFLQFSLKGADQAYVRGGEAWHP</sequence>
<dbReference type="EMBL" id="BSDR01000001">
    <property type="protein sequence ID" value="GLI34007.1"/>
    <property type="molecule type" value="Genomic_DNA"/>
</dbReference>
<keyword evidence="2" id="KW-1185">Reference proteome</keyword>
<name>A0A9W6FRY0_9BACT</name>
<comment type="caution">
    <text evidence="1">The sequence shown here is derived from an EMBL/GenBank/DDBJ whole genome shotgun (WGS) entry which is preliminary data.</text>
</comment>
<evidence type="ECO:0000313" key="2">
    <source>
        <dbReference type="Proteomes" id="UP001144372"/>
    </source>
</evidence>
<gene>
    <name evidence="1" type="ORF">DAMNIGENAA_14400</name>
</gene>
<reference evidence="1" key="1">
    <citation type="submission" date="2022-12" db="EMBL/GenBank/DDBJ databases">
        <title>Reference genome sequencing for broad-spectrum identification of bacterial and archaeal isolates by mass spectrometry.</title>
        <authorList>
            <person name="Sekiguchi Y."/>
            <person name="Tourlousse D.M."/>
        </authorList>
    </citation>
    <scope>NUCLEOTIDE SEQUENCE</scope>
    <source>
        <strain evidence="1">ASRB1</strain>
    </source>
</reference>
<organism evidence="1 2">
    <name type="scientific">Desulforhabdus amnigena</name>
    <dbReference type="NCBI Taxonomy" id="40218"/>
    <lineage>
        <taxon>Bacteria</taxon>
        <taxon>Pseudomonadati</taxon>
        <taxon>Thermodesulfobacteriota</taxon>
        <taxon>Syntrophobacteria</taxon>
        <taxon>Syntrophobacterales</taxon>
        <taxon>Syntrophobacteraceae</taxon>
        <taxon>Desulforhabdus</taxon>
    </lineage>
</organism>